<evidence type="ECO:0008006" key="4">
    <source>
        <dbReference type="Google" id="ProtNLM"/>
    </source>
</evidence>
<sequence>MRPLCYCAFLAYLFDLTASASEISTFCFHAQHAIRRNRNKCRTFLSLTPGRSVLGTRSLFLSMFTQQPLAAHNFLVVTIRLIKCSNTKKKGLSRHPKLAFLSFIVCGGSLCATLGRMCDLTGTTWSRASEAYLQWPILGLSSKAVHLWKSPIRTAEDIYTREI</sequence>
<dbReference type="RefSeq" id="XP_043046532.1">
    <property type="nucleotide sequence ID" value="XM_043178688.1"/>
</dbReference>
<proteinExistence type="predicted"/>
<comment type="caution">
    <text evidence="2">The sequence shown here is derived from an EMBL/GenBank/DDBJ whole genome shotgun (WGS) entry which is preliminary data.</text>
</comment>
<dbReference type="EMBL" id="MU250523">
    <property type="protein sequence ID" value="KAG7453032.1"/>
    <property type="molecule type" value="Genomic_DNA"/>
</dbReference>
<reference evidence="2" key="1">
    <citation type="submission" date="2020-11" db="EMBL/GenBank/DDBJ databases">
        <title>Adaptations for nitrogen fixation in a non-lichenized fungal sporocarp promotes dispersal by wood-feeding termites.</title>
        <authorList>
            <consortium name="DOE Joint Genome Institute"/>
            <person name="Koch R.A."/>
            <person name="Yoon G."/>
            <person name="Arayal U."/>
            <person name="Lail K."/>
            <person name="Amirebrahimi M."/>
            <person name="Labutti K."/>
            <person name="Lipzen A."/>
            <person name="Riley R."/>
            <person name="Barry K."/>
            <person name="Henrissat B."/>
            <person name="Grigoriev I.V."/>
            <person name="Herr J.R."/>
            <person name="Aime M.C."/>
        </authorList>
    </citation>
    <scope>NUCLEOTIDE SEQUENCE</scope>
    <source>
        <strain evidence="2">MCA 3950</strain>
    </source>
</reference>
<keyword evidence="1" id="KW-0732">Signal</keyword>
<keyword evidence="3" id="KW-1185">Reference proteome</keyword>
<evidence type="ECO:0000313" key="2">
    <source>
        <dbReference type="EMBL" id="KAG7453032.1"/>
    </source>
</evidence>
<feature type="chain" id="PRO_5040262621" description="Secreted protein" evidence="1">
    <location>
        <begin position="20"/>
        <end position="163"/>
    </location>
</feature>
<name>A0A9P7W5L5_9AGAR</name>
<feature type="signal peptide" evidence="1">
    <location>
        <begin position="1"/>
        <end position="19"/>
    </location>
</feature>
<organism evidence="2 3">
    <name type="scientific">Guyanagaster necrorhizus</name>
    <dbReference type="NCBI Taxonomy" id="856835"/>
    <lineage>
        <taxon>Eukaryota</taxon>
        <taxon>Fungi</taxon>
        <taxon>Dikarya</taxon>
        <taxon>Basidiomycota</taxon>
        <taxon>Agaricomycotina</taxon>
        <taxon>Agaricomycetes</taxon>
        <taxon>Agaricomycetidae</taxon>
        <taxon>Agaricales</taxon>
        <taxon>Marasmiineae</taxon>
        <taxon>Physalacriaceae</taxon>
        <taxon>Guyanagaster</taxon>
    </lineage>
</organism>
<dbReference type="AlphaFoldDB" id="A0A9P7W5L5"/>
<evidence type="ECO:0000313" key="3">
    <source>
        <dbReference type="Proteomes" id="UP000812287"/>
    </source>
</evidence>
<protein>
    <recommendedName>
        <fullName evidence="4">Secreted protein</fullName>
    </recommendedName>
</protein>
<gene>
    <name evidence="2" type="ORF">BT62DRAFT_1070721</name>
</gene>
<dbReference type="Proteomes" id="UP000812287">
    <property type="component" value="Unassembled WGS sequence"/>
</dbReference>
<dbReference type="GeneID" id="66100982"/>
<evidence type="ECO:0000256" key="1">
    <source>
        <dbReference type="SAM" id="SignalP"/>
    </source>
</evidence>
<accession>A0A9P7W5L5</accession>